<comment type="caution">
    <text evidence="1">The sequence shown here is derived from an EMBL/GenBank/DDBJ whole genome shotgun (WGS) entry which is preliminary data.</text>
</comment>
<gene>
    <name evidence="1" type="ORF">G4V63_14390</name>
</gene>
<dbReference type="EMBL" id="JAAMRR010000746">
    <property type="protein sequence ID" value="NGX96354.1"/>
    <property type="molecule type" value="Genomic_DNA"/>
</dbReference>
<sequence>MILRCPDCRTRRTTRGLFMRHVQATGHKLCRCGGYHYAHRPGSPLCAYNPLSALRLADRDGADEDDLIRCALYIISETPALAPKVQALLEDWKIDVQSIR</sequence>
<evidence type="ECO:0000313" key="2">
    <source>
        <dbReference type="Proteomes" id="UP000480266"/>
    </source>
</evidence>
<evidence type="ECO:0000313" key="1">
    <source>
        <dbReference type="EMBL" id="NGX96354.1"/>
    </source>
</evidence>
<proteinExistence type="predicted"/>
<dbReference type="AlphaFoldDB" id="A0A7C9VN89"/>
<dbReference type="Proteomes" id="UP000480266">
    <property type="component" value="Unassembled WGS sequence"/>
</dbReference>
<name>A0A7C9VN89_9BRAD</name>
<keyword evidence="2" id="KW-1185">Reference proteome</keyword>
<accession>A0A7C9VN89</accession>
<organism evidence="1 2">
    <name type="scientific">Candidatus Afipia apatlaquensis</name>
    <dbReference type="NCBI Taxonomy" id="2712852"/>
    <lineage>
        <taxon>Bacteria</taxon>
        <taxon>Pseudomonadati</taxon>
        <taxon>Pseudomonadota</taxon>
        <taxon>Alphaproteobacteria</taxon>
        <taxon>Hyphomicrobiales</taxon>
        <taxon>Nitrobacteraceae</taxon>
        <taxon>Afipia</taxon>
    </lineage>
</organism>
<protein>
    <submittedName>
        <fullName evidence="1">Uncharacterized protein</fullName>
    </submittedName>
</protein>
<reference evidence="1" key="1">
    <citation type="submission" date="2020-02" db="EMBL/GenBank/DDBJ databases">
        <title>Draft genome sequence of Candidatus Afipia apatlaquensis IBT-C3, a potential strain for decolorization of textile dyes.</title>
        <authorList>
            <person name="Sanchez-Reyes A."/>
            <person name="Breton-Deval L."/>
            <person name="Mangelson H."/>
            <person name="Sanchez-Flores A."/>
        </authorList>
    </citation>
    <scope>NUCLEOTIDE SEQUENCE [LARGE SCALE GENOMIC DNA]</scope>
    <source>
        <strain evidence="1">IBT-C3</strain>
    </source>
</reference>